<evidence type="ECO:0000313" key="3">
    <source>
        <dbReference type="Proteomes" id="UP000326354"/>
    </source>
</evidence>
<reference evidence="2 3" key="1">
    <citation type="submission" date="2019-08" db="EMBL/GenBank/DDBJ databases">
        <title>Complete genome sequence of Candidatus Uab amorphum.</title>
        <authorList>
            <person name="Shiratori T."/>
            <person name="Suzuki S."/>
            <person name="Kakizawa Y."/>
            <person name="Ishida K."/>
        </authorList>
    </citation>
    <scope>NUCLEOTIDE SEQUENCE [LARGE SCALE GENOMIC DNA]</scope>
    <source>
        <strain evidence="2 3">SRT547</strain>
    </source>
</reference>
<feature type="region of interest" description="Disordered" evidence="1">
    <location>
        <begin position="240"/>
        <end position="259"/>
    </location>
</feature>
<name>A0A5S9F7T8_UABAM</name>
<evidence type="ECO:0000256" key="1">
    <source>
        <dbReference type="SAM" id="MobiDB-lite"/>
    </source>
</evidence>
<feature type="region of interest" description="Disordered" evidence="1">
    <location>
        <begin position="83"/>
        <end position="108"/>
    </location>
</feature>
<evidence type="ECO:0000313" key="2">
    <source>
        <dbReference type="EMBL" id="BBM88089.1"/>
    </source>
</evidence>
<dbReference type="Proteomes" id="UP000326354">
    <property type="component" value="Chromosome"/>
</dbReference>
<feature type="compositionally biased region" description="Basic and acidic residues" evidence="1">
    <location>
        <begin position="83"/>
        <end position="102"/>
    </location>
</feature>
<feature type="compositionally biased region" description="Basic and acidic residues" evidence="1">
    <location>
        <begin position="190"/>
        <end position="204"/>
    </location>
</feature>
<dbReference type="EMBL" id="AP019860">
    <property type="protein sequence ID" value="BBM88089.1"/>
    <property type="molecule type" value="Genomic_DNA"/>
</dbReference>
<accession>A0A5S9F7T8</accession>
<dbReference type="AlphaFoldDB" id="A0A5S9F7T8"/>
<keyword evidence="3" id="KW-1185">Reference proteome</keyword>
<protein>
    <submittedName>
        <fullName evidence="2">Uncharacterized protein</fullName>
    </submittedName>
</protein>
<dbReference type="RefSeq" id="WP_151972256.1">
    <property type="nucleotide sequence ID" value="NZ_AP019860.1"/>
</dbReference>
<sequence>MEYIFVCLMLLAFIYFVIFSGRGKDKPRNPYDAFAMTGIGRGGGNGVFRSRKIKNNKKRREFYITGEVAGAVLGEKSEPEFEVKPVTEPYKKKTPGENKDTDNQPNKHYKIPIEKQKDEQQVDSLEIEDQESEKIVREILAPFQEDSKKEIDSFVPPQHKNNIDKDLVDALEQVHLEEELQRKKTDNDFFGKKKRKSSTDRYFPKGESMIDANKEKEQDILASLGIDDLLKEVNQIKEMYNGGLPPKSEPSTNPSSAEHYEEINSKIFQKKVNDVLSQLPNIEDLKGNELPKIKAEKLWTRKRSYERSQAVDEWRAKLGLKNFDDV</sequence>
<proteinExistence type="predicted"/>
<dbReference type="KEGG" id="uam:UABAM_06505"/>
<organism evidence="2 3">
    <name type="scientific">Uabimicrobium amorphum</name>
    <dbReference type="NCBI Taxonomy" id="2596890"/>
    <lineage>
        <taxon>Bacteria</taxon>
        <taxon>Pseudomonadati</taxon>
        <taxon>Planctomycetota</taxon>
        <taxon>Candidatus Uabimicrobiia</taxon>
        <taxon>Candidatus Uabimicrobiales</taxon>
        <taxon>Candidatus Uabimicrobiaceae</taxon>
        <taxon>Candidatus Uabimicrobium</taxon>
    </lineage>
</organism>
<gene>
    <name evidence="2" type="ORF">UABAM_06505</name>
</gene>
<feature type="region of interest" description="Disordered" evidence="1">
    <location>
        <begin position="190"/>
        <end position="210"/>
    </location>
</feature>